<dbReference type="AlphaFoldDB" id="E2AGM9"/>
<accession>E2AGM9</accession>
<organism evidence="3">
    <name type="scientific">Camponotus floridanus</name>
    <name type="common">Florida carpenter ant</name>
    <dbReference type="NCBI Taxonomy" id="104421"/>
    <lineage>
        <taxon>Eukaryota</taxon>
        <taxon>Metazoa</taxon>
        <taxon>Ecdysozoa</taxon>
        <taxon>Arthropoda</taxon>
        <taxon>Hexapoda</taxon>
        <taxon>Insecta</taxon>
        <taxon>Pterygota</taxon>
        <taxon>Neoptera</taxon>
        <taxon>Endopterygota</taxon>
        <taxon>Hymenoptera</taxon>
        <taxon>Apocrita</taxon>
        <taxon>Aculeata</taxon>
        <taxon>Formicoidea</taxon>
        <taxon>Formicidae</taxon>
        <taxon>Formicinae</taxon>
        <taxon>Camponotus</taxon>
    </lineage>
</organism>
<gene>
    <name evidence="2" type="ORF">EAG_14811</name>
</gene>
<sequence>MASGYGYRLFADLEVRLVATNRCQLSPGTAEYFLIILIIVLTKLDSLHLSSYELCDYANGGTKLTYFDDEIFAYSGFKRFQHEKERHRSEENSDDVLVAIRRDRRHAVYIISCKSSSPAYTYRYPSASYAAPASSYVAAGHTCAAVRVTGSRVTVAAAQVSWIARLVRDEGDGGSGGSSCRLLHARATKKFPLRLEEKFTFSNPSPKARSTKCYINVISHALRTGAKVTVVRPINRPWSKEGHARNCSHSRKMPTRFSIQRDVNVPTTTAASNERKKRSDPNAMLDVEKKKKEEEEEEPDDSDQPVDLSTGIYPLYHGIKGA</sequence>
<evidence type="ECO:0000313" key="2">
    <source>
        <dbReference type="EMBL" id="EFN67412.1"/>
    </source>
</evidence>
<feature type="compositionally biased region" description="Basic and acidic residues" evidence="1">
    <location>
        <begin position="273"/>
        <end position="293"/>
    </location>
</feature>
<reference evidence="2 3" key="1">
    <citation type="journal article" date="2010" name="Science">
        <title>Genomic comparison of the ants Camponotus floridanus and Harpegnathos saltator.</title>
        <authorList>
            <person name="Bonasio R."/>
            <person name="Zhang G."/>
            <person name="Ye C."/>
            <person name="Mutti N.S."/>
            <person name="Fang X."/>
            <person name="Qin N."/>
            <person name="Donahue G."/>
            <person name="Yang P."/>
            <person name="Li Q."/>
            <person name="Li C."/>
            <person name="Zhang P."/>
            <person name="Huang Z."/>
            <person name="Berger S.L."/>
            <person name="Reinberg D."/>
            <person name="Wang J."/>
            <person name="Liebig J."/>
        </authorList>
    </citation>
    <scope>NUCLEOTIDE SEQUENCE [LARGE SCALE GENOMIC DNA]</scope>
    <source>
        <strain evidence="3">C129</strain>
    </source>
</reference>
<dbReference type="InParanoid" id="E2AGM9"/>
<feature type="region of interest" description="Disordered" evidence="1">
    <location>
        <begin position="237"/>
        <end position="322"/>
    </location>
</feature>
<evidence type="ECO:0000256" key="1">
    <source>
        <dbReference type="SAM" id="MobiDB-lite"/>
    </source>
</evidence>
<evidence type="ECO:0000313" key="3">
    <source>
        <dbReference type="Proteomes" id="UP000000311"/>
    </source>
</evidence>
<proteinExistence type="predicted"/>
<name>E2AGM9_CAMFO</name>
<protein>
    <submittedName>
        <fullName evidence="2">Uncharacterized protein</fullName>
    </submittedName>
</protein>
<feature type="compositionally biased region" description="Acidic residues" evidence="1">
    <location>
        <begin position="294"/>
        <end position="304"/>
    </location>
</feature>
<keyword evidence="3" id="KW-1185">Reference proteome</keyword>
<dbReference type="Proteomes" id="UP000000311">
    <property type="component" value="Unassembled WGS sequence"/>
</dbReference>
<dbReference type="EMBL" id="GL439339">
    <property type="protein sequence ID" value="EFN67412.1"/>
    <property type="molecule type" value="Genomic_DNA"/>
</dbReference>